<protein>
    <submittedName>
        <fullName evidence="1">Uncharacterized protein</fullName>
    </submittedName>
</protein>
<dbReference type="AlphaFoldDB" id="A0A844KSK8"/>
<gene>
    <name evidence="1" type="ORF">GMD30_17530</name>
</gene>
<reference evidence="1 2" key="1">
    <citation type="journal article" date="2019" name="Nat. Med.">
        <title>A library of human gut bacterial isolates paired with longitudinal multiomics data enables mechanistic microbiome research.</title>
        <authorList>
            <person name="Poyet M."/>
            <person name="Groussin M."/>
            <person name="Gibbons S.M."/>
            <person name="Avila-Pacheco J."/>
            <person name="Jiang X."/>
            <person name="Kearney S.M."/>
            <person name="Perrotta A.R."/>
            <person name="Berdy B."/>
            <person name="Zhao S."/>
            <person name="Lieberman T.D."/>
            <person name="Swanson P.K."/>
            <person name="Smith M."/>
            <person name="Roesemann S."/>
            <person name="Alexander J.E."/>
            <person name="Rich S.A."/>
            <person name="Livny J."/>
            <person name="Vlamakis H."/>
            <person name="Clish C."/>
            <person name="Bullock K."/>
            <person name="Deik A."/>
            <person name="Scott J."/>
            <person name="Pierce K.A."/>
            <person name="Xavier R.J."/>
            <person name="Alm E.J."/>
        </authorList>
    </citation>
    <scope>NUCLEOTIDE SEQUENCE [LARGE SCALE GENOMIC DNA]</scope>
    <source>
        <strain evidence="1 2">BIOML-A1</strain>
    </source>
</reference>
<proteinExistence type="predicted"/>
<organism evidence="1 2">
    <name type="scientific">Roseburia faecis</name>
    <dbReference type="NCBI Taxonomy" id="301302"/>
    <lineage>
        <taxon>Bacteria</taxon>
        <taxon>Bacillati</taxon>
        <taxon>Bacillota</taxon>
        <taxon>Clostridia</taxon>
        <taxon>Lachnospirales</taxon>
        <taxon>Lachnospiraceae</taxon>
        <taxon>Roseburia</taxon>
    </lineage>
</organism>
<name>A0A844KSK8_9FIRM</name>
<dbReference type="EMBL" id="WNAL01000100">
    <property type="protein sequence ID" value="MTR83404.1"/>
    <property type="molecule type" value="Genomic_DNA"/>
</dbReference>
<comment type="caution">
    <text evidence="1">The sequence shown here is derived from an EMBL/GenBank/DDBJ whole genome shotgun (WGS) entry which is preliminary data.</text>
</comment>
<dbReference type="Proteomes" id="UP000446657">
    <property type="component" value="Unassembled WGS sequence"/>
</dbReference>
<accession>A0A844KSK8</accession>
<evidence type="ECO:0000313" key="2">
    <source>
        <dbReference type="Proteomes" id="UP000446657"/>
    </source>
</evidence>
<evidence type="ECO:0000313" key="1">
    <source>
        <dbReference type="EMBL" id="MTR83404.1"/>
    </source>
</evidence>
<sequence>MITYLRLEFYNNLGLMSIKNISGDLVKYSDKAGCVEYDNISLKESGRIEIYIISDDIEQPIDSVDIFPPGLPIDYWNETVGSEQYKIKLERILNFTQNKV</sequence>